<accession>A0A8J6P8A3</accession>
<evidence type="ECO:0000256" key="1">
    <source>
        <dbReference type="ARBA" id="ARBA00038494"/>
    </source>
</evidence>
<dbReference type="Gene3D" id="3.90.550.10">
    <property type="entry name" value="Spore Coat Polysaccharide Biosynthesis Protein SpsA, Chain A"/>
    <property type="match status" value="1"/>
</dbReference>
<dbReference type="CDD" id="cd02511">
    <property type="entry name" value="Beta4Glucosyltransferase"/>
    <property type="match status" value="1"/>
</dbReference>
<dbReference type="InterPro" id="IPR011990">
    <property type="entry name" value="TPR-like_helical_dom_sf"/>
</dbReference>
<dbReference type="AlphaFoldDB" id="A0A8J6P8A3"/>
<dbReference type="InterPro" id="IPR001173">
    <property type="entry name" value="Glyco_trans_2-like"/>
</dbReference>
<dbReference type="Gene3D" id="1.25.40.10">
    <property type="entry name" value="Tetratricopeptide repeat domain"/>
    <property type="match status" value="2"/>
</dbReference>
<evidence type="ECO:0000313" key="4">
    <source>
        <dbReference type="EMBL" id="MBC8433695.1"/>
    </source>
</evidence>
<feature type="repeat" description="TPR" evidence="2">
    <location>
        <begin position="393"/>
        <end position="426"/>
    </location>
</feature>
<evidence type="ECO:0000313" key="5">
    <source>
        <dbReference type="Proteomes" id="UP000605201"/>
    </source>
</evidence>
<evidence type="ECO:0000256" key="2">
    <source>
        <dbReference type="PROSITE-ProRule" id="PRU00339"/>
    </source>
</evidence>
<dbReference type="SUPFAM" id="SSF53448">
    <property type="entry name" value="Nucleotide-diphospho-sugar transferases"/>
    <property type="match status" value="1"/>
</dbReference>
<dbReference type="InterPro" id="IPR029044">
    <property type="entry name" value="Nucleotide-diphossugar_trans"/>
</dbReference>
<sequence length="439" mass="50020">MRGSKKKSGGRISLCMITRDEECFLAQCLNSVKTLVDEIIVVDTGSTDRTVDIAGSYGAKIYHHAWEGDFSKHRNQSISYATEEWILIMDADEVIAPRDLDKVRQILNSVGAEGLMFTLRNYENKLDLANLQINPNDYEEGEGYQGFIPQDLIRIFKNDPDIYFAGKVHETVTKSFHVSGKLVYNTGLPIHHYGKVRKDRIYQKQQIYLRLGEDKVRENPDDPMAYKGLADHYLELGMPDRALELTDKGLALFPDIIELHFNRGLALNRMQQLGEAKIEYQWVLDRKPEHLGACHNLSQIYFSEDQFKAVVELLTRGIDLGLCHPAVYFLLGRAYDAVGNREKSLEKFDRVIEMQPDFPDVNCYRAVIFLNRNMYDAALSALEREIEIGGNLAGAYTLLGQMSHELKDLKSAVQFFQKVLTIKPDDPTAKIYLQQNAGQ</sequence>
<proteinExistence type="inferred from homology"/>
<protein>
    <submittedName>
        <fullName evidence="4">Glycosyltransferase</fullName>
    </submittedName>
</protein>
<comment type="similarity">
    <text evidence="1">Belongs to the glycosyltransferase 2 family. WaaE/KdtX subfamily.</text>
</comment>
<dbReference type="PANTHER" id="PTHR43630">
    <property type="entry name" value="POLY-BETA-1,6-N-ACETYL-D-GLUCOSAMINE SYNTHASE"/>
    <property type="match status" value="1"/>
</dbReference>
<evidence type="ECO:0000259" key="3">
    <source>
        <dbReference type="Pfam" id="PF00535"/>
    </source>
</evidence>
<dbReference type="InterPro" id="IPR019734">
    <property type="entry name" value="TPR_rpt"/>
</dbReference>
<keyword evidence="2" id="KW-0802">TPR repeat</keyword>
<dbReference type="Pfam" id="PF13181">
    <property type="entry name" value="TPR_8"/>
    <property type="match status" value="1"/>
</dbReference>
<dbReference type="Proteomes" id="UP000605201">
    <property type="component" value="Unassembled WGS sequence"/>
</dbReference>
<feature type="domain" description="Glycosyltransferase 2-like" evidence="3">
    <location>
        <begin position="13"/>
        <end position="135"/>
    </location>
</feature>
<dbReference type="Pfam" id="PF13432">
    <property type="entry name" value="TPR_16"/>
    <property type="match status" value="1"/>
</dbReference>
<feature type="repeat" description="TPR" evidence="2">
    <location>
        <begin position="325"/>
        <end position="358"/>
    </location>
</feature>
<dbReference type="SUPFAM" id="SSF48452">
    <property type="entry name" value="TPR-like"/>
    <property type="match status" value="1"/>
</dbReference>
<comment type="caution">
    <text evidence="4">The sequence shown here is derived from an EMBL/GenBank/DDBJ whole genome shotgun (WGS) entry which is preliminary data.</text>
</comment>
<dbReference type="SMART" id="SM00028">
    <property type="entry name" value="TPR"/>
    <property type="match status" value="5"/>
</dbReference>
<reference evidence="4 5" key="1">
    <citation type="submission" date="2020-08" db="EMBL/GenBank/DDBJ databases">
        <title>Bridging the membrane lipid divide: bacteria of the FCB group superphylum have the potential to synthesize archaeal ether lipids.</title>
        <authorList>
            <person name="Villanueva L."/>
            <person name="Von Meijenfeldt F.A.B."/>
            <person name="Westbye A.B."/>
            <person name="Yadav S."/>
            <person name="Hopmans E.C."/>
            <person name="Dutilh B.E."/>
            <person name="Sinninghe Damste J.S."/>
        </authorList>
    </citation>
    <scope>NUCLEOTIDE SEQUENCE [LARGE SCALE GENOMIC DNA]</scope>
    <source>
        <strain evidence="4">NIOZ-UU17</strain>
    </source>
</reference>
<dbReference type="EMBL" id="JACNIG010000322">
    <property type="protein sequence ID" value="MBC8433695.1"/>
    <property type="molecule type" value="Genomic_DNA"/>
</dbReference>
<dbReference type="PANTHER" id="PTHR43630:SF2">
    <property type="entry name" value="GLYCOSYLTRANSFERASE"/>
    <property type="match status" value="1"/>
</dbReference>
<dbReference type="PROSITE" id="PS50005">
    <property type="entry name" value="TPR"/>
    <property type="match status" value="2"/>
</dbReference>
<organism evidence="4 5">
    <name type="scientific">Candidatus Desulfatibia vada</name>
    <dbReference type="NCBI Taxonomy" id="2841696"/>
    <lineage>
        <taxon>Bacteria</taxon>
        <taxon>Pseudomonadati</taxon>
        <taxon>Thermodesulfobacteriota</taxon>
        <taxon>Desulfobacteria</taxon>
        <taxon>Desulfobacterales</taxon>
        <taxon>Desulfobacterales incertae sedis</taxon>
        <taxon>Candidatus Desulfatibia</taxon>
    </lineage>
</organism>
<name>A0A8J6P8A3_9BACT</name>
<gene>
    <name evidence="4" type="ORF">H8D96_17435</name>
</gene>
<dbReference type="Pfam" id="PF00535">
    <property type="entry name" value="Glycos_transf_2"/>
    <property type="match status" value="1"/>
</dbReference>